<name>A0A6P0AYP1_RHILE</name>
<evidence type="ECO:0000313" key="2">
    <source>
        <dbReference type="Proteomes" id="UP000471560"/>
    </source>
</evidence>
<dbReference type="AlphaFoldDB" id="A0A6P0AYP1"/>
<gene>
    <name evidence="1" type="ORF">GR204_00590</name>
</gene>
<dbReference type="EMBL" id="WUEZ01000001">
    <property type="protein sequence ID" value="NEI32525.1"/>
    <property type="molecule type" value="Genomic_DNA"/>
</dbReference>
<dbReference type="Proteomes" id="UP000471560">
    <property type="component" value="Unassembled WGS sequence"/>
</dbReference>
<proteinExistence type="predicted"/>
<accession>A0A6P0AYP1</accession>
<comment type="caution">
    <text evidence="1">The sequence shown here is derived from an EMBL/GenBank/DDBJ whole genome shotgun (WGS) entry which is preliminary data.</text>
</comment>
<dbReference type="InterPro" id="IPR006748">
    <property type="entry name" value="NH2Glyco/OHUrea_AB-resist_kin"/>
</dbReference>
<reference evidence="1 2" key="1">
    <citation type="submission" date="2019-12" db="EMBL/GenBank/DDBJ databases">
        <title>Rhizobium genotypes associated with high levels of biological nitrogen fixation by grain legumes in a temperate-maritime cropping system.</title>
        <authorList>
            <person name="Maluk M."/>
            <person name="Francesc Ferrando Molina F."/>
            <person name="Lopez Del Egido L."/>
            <person name="Lafos M."/>
            <person name="Langarica-Fuentes A."/>
            <person name="Gebre Yohannes G."/>
            <person name="Young M.W."/>
            <person name="Martin P."/>
            <person name="Gantlett R."/>
            <person name="Kenicer G."/>
            <person name="Hawes C."/>
            <person name="Begg G.S."/>
            <person name="Quilliam R.S."/>
            <person name="Squire G.R."/>
            <person name="Poole P.S."/>
            <person name="Young P.W."/>
            <person name="Iannetta P.M."/>
            <person name="James E.K."/>
        </authorList>
    </citation>
    <scope>NUCLEOTIDE SEQUENCE [LARGE SCALE GENOMIC DNA]</scope>
    <source>
        <strain evidence="1 2">JHI1096</strain>
    </source>
</reference>
<organism evidence="1 2">
    <name type="scientific">Rhizobium leguminosarum</name>
    <dbReference type="NCBI Taxonomy" id="384"/>
    <lineage>
        <taxon>Bacteria</taxon>
        <taxon>Pseudomonadati</taxon>
        <taxon>Pseudomonadota</taxon>
        <taxon>Alphaproteobacteria</taxon>
        <taxon>Hyphomicrobiales</taxon>
        <taxon>Rhizobiaceae</taxon>
        <taxon>Rhizobium/Agrobacterium group</taxon>
        <taxon>Rhizobium</taxon>
    </lineage>
</organism>
<protein>
    <submittedName>
        <fullName evidence="1">Uncharacterized protein</fullName>
    </submittedName>
</protein>
<dbReference type="GO" id="GO:0019748">
    <property type="term" value="P:secondary metabolic process"/>
    <property type="evidence" value="ECO:0007669"/>
    <property type="project" value="InterPro"/>
</dbReference>
<evidence type="ECO:0000313" key="1">
    <source>
        <dbReference type="EMBL" id="NEI32525.1"/>
    </source>
</evidence>
<dbReference type="Pfam" id="PF04655">
    <property type="entry name" value="APH_6_hur"/>
    <property type="match status" value="1"/>
</dbReference>
<sequence length="60" mass="7035">MAEHGQDDEASAIICAATARLHQARKHQLPELLPLAHWFNAILDRPRQGRRVFERRHRSR</sequence>
<dbReference type="GO" id="GO:0016773">
    <property type="term" value="F:phosphotransferase activity, alcohol group as acceptor"/>
    <property type="evidence" value="ECO:0007669"/>
    <property type="project" value="InterPro"/>
</dbReference>